<keyword evidence="3" id="KW-0732">Signal</keyword>
<protein>
    <submittedName>
        <fullName evidence="9">Glycosyl hydrolases family 43</fullName>
    </submittedName>
</protein>
<dbReference type="SUPFAM" id="SSF49785">
    <property type="entry name" value="Galactose-binding domain-like"/>
    <property type="match status" value="2"/>
</dbReference>
<keyword evidence="6" id="KW-1133">Transmembrane helix</keyword>
<evidence type="ECO:0000313" key="10">
    <source>
        <dbReference type="Proteomes" id="UP000186456"/>
    </source>
</evidence>
<dbReference type="SUPFAM" id="SSF75005">
    <property type="entry name" value="Arabinanase/levansucrase/invertase"/>
    <property type="match status" value="1"/>
</dbReference>
<evidence type="ECO:0000259" key="7">
    <source>
        <dbReference type="PROSITE" id="PS50022"/>
    </source>
</evidence>
<keyword evidence="9" id="KW-0378">Hydrolase</keyword>
<feature type="region of interest" description="Disordered" evidence="5">
    <location>
        <begin position="1080"/>
        <end position="1116"/>
    </location>
</feature>
<dbReference type="PANTHER" id="PTHR22925:SF3">
    <property type="entry name" value="GLYCOSYL HYDROLASE FAMILY PROTEIN 43"/>
    <property type="match status" value="1"/>
</dbReference>
<dbReference type="NCBIfam" id="NF047446">
    <property type="entry name" value="barrel_OmpL47"/>
    <property type="match status" value="1"/>
</dbReference>
<dbReference type="InterPro" id="IPR058094">
    <property type="entry name" value="Ig-like_OmpL47-like"/>
</dbReference>
<keyword evidence="6" id="KW-0472">Membrane</keyword>
<dbReference type="InterPro" id="IPR023296">
    <property type="entry name" value="Glyco_hydro_beta-prop_sf"/>
</dbReference>
<evidence type="ECO:0000256" key="3">
    <source>
        <dbReference type="ARBA" id="ARBA00022729"/>
    </source>
</evidence>
<organism evidence="9 10">
    <name type="scientific">Microbacterium testaceum (strain StLB037)</name>
    <dbReference type="NCBI Taxonomy" id="979556"/>
    <lineage>
        <taxon>Bacteria</taxon>
        <taxon>Bacillati</taxon>
        <taxon>Actinomycetota</taxon>
        <taxon>Actinomycetes</taxon>
        <taxon>Micrococcales</taxon>
        <taxon>Microbacteriaceae</taxon>
        <taxon>Microbacterium</taxon>
    </lineage>
</organism>
<dbReference type="Gene3D" id="2.115.10.20">
    <property type="entry name" value="Glycosyl hydrolase domain, family 43"/>
    <property type="match status" value="1"/>
</dbReference>
<feature type="compositionally biased region" description="Gly residues" evidence="5">
    <location>
        <begin position="1102"/>
        <end position="1116"/>
    </location>
</feature>
<evidence type="ECO:0000256" key="4">
    <source>
        <dbReference type="ARBA" id="ARBA00023088"/>
    </source>
</evidence>
<dbReference type="Pfam" id="PF07532">
    <property type="entry name" value="Big_4"/>
    <property type="match status" value="1"/>
</dbReference>
<keyword evidence="1" id="KW-0134">Cell wall</keyword>
<evidence type="ECO:0000259" key="8">
    <source>
        <dbReference type="PROSITE" id="PS50847"/>
    </source>
</evidence>
<evidence type="ECO:0000313" key="9">
    <source>
        <dbReference type="EMBL" id="SDO79139.1"/>
    </source>
</evidence>
<keyword evidence="4" id="KW-0572">Peptidoglycan-anchor</keyword>
<dbReference type="GO" id="GO:0016787">
    <property type="term" value="F:hydrolase activity"/>
    <property type="evidence" value="ECO:0007669"/>
    <property type="project" value="UniProtKB-KW"/>
</dbReference>
<feature type="domain" description="F5/8 type C" evidence="7">
    <location>
        <begin position="594"/>
        <end position="747"/>
    </location>
</feature>
<dbReference type="Pfam" id="PF00754">
    <property type="entry name" value="F5_F8_type_C"/>
    <property type="match status" value="2"/>
</dbReference>
<dbReference type="InterPro" id="IPR008979">
    <property type="entry name" value="Galactose-bd-like_sf"/>
</dbReference>
<evidence type="ECO:0000256" key="2">
    <source>
        <dbReference type="ARBA" id="ARBA00022525"/>
    </source>
</evidence>
<reference evidence="9 10" key="1">
    <citation type="submission" date="2016-10" db="EMBL/GenBank/DDBJ databases">
        <authorList>
            <person name="de Groot N.N."/>
        </authorList>
    </citation>
    <scope>NUCLEOTIDE SEQUENCE [LARGE SCALE GENOMIC DNA]</scope>
    <source>
        <strain evidence="9 10">StLB037</strain>
    </source>
</reference>
<name>A0A1H0MFB2_MICTS</name>
<accession>A0A1H0MFB2</accession>
<keyword evidence="6" id="KW-0812">Transmembrane</keyword>
<dbReference type="Gene3D" id="2.60.120.260">
    <property type="entry name" value="Galactose-binding domain-like"/>
    <property type="match status" value="2"/>
</dbReference>
<dbReference type="Proteomes" id="UP000186456">
    <property type="component" value="Unassembled WGS sequence"/>
</dbReference>
<evidence type="ECO:0000256" key="5">
    <source>
        <dbReference type="SAM" id="MobiDB-lite"/>
    </source>
</evidence>
<dbReference type="AlphaFoldDB" id="A0A1H0MFB2"/>
<dbReference type="Gene3D" id="3.30.1920.20">
    <property type="match status" value="1"/>
</dbReference>
<dbReference type="PROSITE" id="PS50847">
    <property type="entry name" value="GRAM_POS_ANCHORING"/>
    <property type="match status" value="1"/>
</dbReference>
<keyword evidence="2" id="KW-0964">Secreted</keyword>
<dbReference type="InterPro" id="IPR000421">
    <property type="entry name" value="FA58C"/>
</dbReference>
<sequence length="1153" mass="122746">MPHSVDVNIPHRGPRAVVRRTVAAQIGTDAMTPRRPSSSFVRTLLAAVTAAVVAGTLASPLAASAAGGVPTDPNDGVPRIDPPVTYTNFQPLADPGLGAADYFQPAWYDTDGRHIQAHGGQVVTTEENGQTVSYWYGEDRTNGYWNSPGVAVYRSTDAKNWTNLGDALRSISTRDDLLTPYFEDLYDTVDENGQPRTEKIDALAYHLNSTQNSDYTAIFERPKVLHNAKTGKWVMWWHADGRTEPGGSTYARSMAAVAVSDSPAGPFRMTGAFRMPNRTDYQACTQYAVPGQARDMTVFQDDDGKAYISYSSEENYSLYVAALDDAYTNVTHTTDRDTLDVNQYSEDGRYPYVFADGTPAAPERGKDFQIVKECGHLEAPAIFERDGTYSVVTSGATGWAPNPQTYYTTKNLMGTWIRGVDANDVNETVSYNAIPDGGDGLLSIGDVRRSTFGSQTTNVFELEPGKFVYMGDRWNEGKSDSTYVWLPLTVGENGRLEMHNPAAEDPARYGKGWDASYWDDKGFGHGTWRAVTTGLPETVRRGATPQLPTSVPVDTSAGTAPVAVTWSTVDTSALGPQTITGTLAADANFTAGRSFQRTITVAEPGIADIAPEATVTASSRSDLVASLTDGNPTAKGWDDWTGNGYPRDSWLQFDWGTDRTFDSIVVHTYKDGATATWPSRIQVQYRDASGAWKDTAIEATLAQDASAPAPTAVIDARTLPAASALRLRLTSQANTWQSISEVDVWGNASAVNVCRDMGTTVSASFHQTKWATMPASNACDGRLGTAWSTWTDAGYKDSATFTMETLEIHRLNEVRFTNLEGSIAGVSLEYRDDHDNQWKPLPLTGDAPTVTNGVETTLSFQKVLATGLRFTFATPGSYLKIPEFFVAEAGGIAHIEPFLRTQPNAAGWYTAAPVPVSLSHDGNTDVEVQYRIDGGAWQTGPDFDVTTDGDHTVDYRALWNGTEVPEVAGSLPIRIDTAAPTTEASTEKPSTLLRLMQPAAVFQALAPAEATVVFQATDATSGVALTEYSLDGGTTWTAGSSVTLTGAGDHLVQFRSTDVAGNLEQARSATVTVVAGAAPGEGAGAGDGSGTGTGTPGTPAGTIGGSGGSGGTAASGGGLAATGSEMPLALGILALVFGGLGAGLLLLRRRRHA</sequence>
<dbReference type="EMBL" id="FNJN01000002">
    <property type="protein sequence ID" value="SDO79139.1"/>
    <property type="molecule type" value="Genomic_DNA"/>
</dbReference>
<feature type="compositionally biased region" description="Gly residues" evidence="5">
    <location>
        <begin position="1080"/>
        <end position="1095"/>
    </location>
</feature>
<dbReference type="InterPro" id="IPR019931">
    <property type="entry name" value="LPXTG_anchor"/>
</dbReference>
<proteinExistence type="predicted"/>
<dbReference type="InterPro" id="IPR011081">
    <property type="entry name" value="Big_4"/>
</dbReference>
<dbReference type="PROSITE" id="PS50022">
    <property type="entry name" value="FA58C_3"/>
    <property type="match status" value="1"/>
</dbReference>
<feature type="domain" description="Gram-positive cocci surface proteins LPxTG" evidence="8">
    <location>
        <begin position="1119"/>
        <end position="1153"/>
    </location>
</feature>
<gene>
    <name evidence="9" type="ORF">SAMN04487788_0925</name>
</gene>
<feature type="transmembrane region" description="Helical" evidence="6">
    <location>
        <begin position="1128"/>
        <end position="1147"/>
    </location>
</feature>
<evidence type="ECO:0000256" key="6">
    <source>
        <dbReference type="SAM" id="Phobius"/>
    </source>
</evidence>
<evidence type="ECO:0000256" key="1">
    <source>
        <dbReference type="ARBA" id="ARBA00022512"/>
    </source>
</evidence>
<dbReference type="CDD" id="cd18825">
    <property type="entry name" value="GH43_CtGH43-like"/>
    <property type="match status" value="1"/>
</dbReference>
<dbReference type="PANTHER" id="PTHR22925">
    <property type="entry name" value="GLYCOSYL HYDROLASE 43 FAMILY MEMBER"/>
    <property type="match status" value="1"/>
</dbReference>